<gene>
    <name evidence="2" type="ORF">AVEN_222470_1</name>
</gene>
<organism evidence="2 3">
    <name type="scientific">Araneus ventricosus</name>
    <name type="common">Orbweaver spider</name>
    <name type="synonym">Epeira ventricosa</name>
    <dbReference type="NCBI Taxonomy" id="182803"/>
    <lineage>
        <taxon>Eukaryota</taxon>
        <taxon>Metazoa</taxon>
        <taxon>Ecdysozoa</taxon>
        <taxon>Arthropoda</taxon>
        <taxon>Chelicerata</taxon>
        <taxon>Arachnida</taxon>
        <taxon>Araneae</taxon>
        <taxon>Araneomorphae</taxon>
        <taxon>Entelegynae</taxon>
        <taxon>Araneoidea</taxon>
        <taxon>Araneidae</taxon>
        <taxon>Araneus</taxon>
    </lineage>
</organism>
<sequence length="104" mass="11645">MQDILGSAQLGQQEYQFSGEGTSESHRRRNRQGCTVDTFLFPTGRRSVQPHDINGERVARVFARDQTTESSVEAPKIEMKFNPFRKVLGSAYRPLPLDSSDNGG</sequence>
<proteinExistence type="predicted"/>
<evidence type="ECO:0000313" key="3">
    <source>
        <dbReference type="Proteomes" id="UP000499080"/>
    </source>
</evidence>
<name>A0A4Y2SN96_ARAVE</name>
<feature type="compositionally biased region" description="Polar residues" evidence="1">
    <location>
        <begin position="9"/>
        <end position="22"/>
    </location>
</feature>
<dbReference type="Proteomes" id="UP000499080">
    <property type="component" value="Unassembled WGS sequence"/>
</dbReference>
<feature type="region of interest" description="Disordered" evidence="1">
    <location>
        <begin position="1"/>
        <end position="35"/>
    </location>
</feature>
<dbReference type="AlphaFoldDB" id="A0A4Y2SN96"/>
<dbReference type="EMBL" id="BGPR01022509">
    <property type="protein sequence ID" value="GBN88880.1"/>
    <property type="molecule type" value="Genomic_DNA"/>
</dbReference>
<comment type="caution">
    <text evidence="2">The sequence shown here is derived from an EMBL/GenBank/DDBJ whole genome shotgun (WGS) entry which is preliminary data.</text>
</comment>
<protein>
    <submittedName>
        <fullName evidence="2">Uncharacterized protein</fullName>
    </submittedName>
</protein>
<accession>A0A4Y2SN96</accession>
<reference evidence="2 3" key="1">
    <citation type="journal article" date="2019" name="Sci. Rep.">
        <title>Orb-weaving spider Araneus ventricosus genome elucidates the spidroin gene catalogue.</title>
        <authorList>
            <person name="Kono N."/>
            <person name="Nakamura H."/>
            <person name="Ohtoshi R."/>
            <person name="Moran D.A.P."/>
            <person name="Shinohara A."/>
            <person name="Yoshida Y."/>
            <person name="Fujiwara M."/>
            <person name="Mori M."/>
            <person name="Tomita M."/>
            <person name="Arakawa K."/>
        </authorList>
    </citation>
    <scope>NUCLEOTIDE SEQUENCE [LARGE SCALE GENOMIC DNA]</scope>
</reference>
<evidence type="ECO:0000256" key="1">
    <source>
        <dbReference type="SAM" id="MobiDB-lite"/>
    </source>
</evidence>
<evidence type="ECO:0000313" key="2">
    <source>
        <dbReference type="EMBL" id="GBN88880.1"/>
    </source>
</evidence>
<keyword evidence="3" id="KW-1185">Reference proteome</keyword>